<gene>
    <name evidence="2" type="ordered locus">ECH_0287</name>
</gene>
<dbReference type="RefSeq" id="WP_011452512.1">
    <property type="nucleotide sequence ID" value="NC_007799.1"/>
</dbReference>
<dbReference type="EMBL" id="CP000236">
    <property type="protein sequence ID" value="ABD45488.1"/>
    <property type="molecule type" value="Genomic_DNA"/>
</dbReference>
<dbReference type="Proteomes" id="UP000008320">
    <property type="component" value="Chromosome"/>
</dbReference>
<dbReference type="HOGENOM" id="CLU_2787229_0_0_5"/>
<evidence type="ECO:0000313" key="3">
    <source>
        <dbReference type="Proteomes" id="UP000008320"/>
    </source>
</evidence>
<evidence type="ECO:0000313" key="2">
    <source>
        <dbReference type="EMBL" id="ABD45488.1"/>
    </source>
</evidence>
<sequence length="68" mass="7726">MSSYVNSSNAARRMTSDKENNNVLEEIGHSTELKSGYLGRKVTKDNFSKRKPYYLSIELHSLCGAKRN</sequence>
<dbReference type="AlphaFoldDB" id="Q2GHH5"/>
<protein>
    <submittedName>
        <fullName evidence="2">Uncharacterized protein</fullName>
    </submittedName>
</protein>
<feature type="compositionally biased region" description="Basic and acidic residues" evidence="1">
    <location>
        <begin position="14"/>
        <end position="29"/>
    </location>
</feature>
<evidence type="ECO:0000256" key="1">
    <source>
        <dbReference type="SAM" id="MobiDB-lite"/>
    </source>
</evidence>
<reference evidence="2 3" key="1">
    <citation type="journal article" date="2006" name="PLoS Genet.">
        <title>Comparative genomics of emerging human ehrlichiosis agents.</title>
        <authorList>
            <person name="Dunning Hotopp J.C."/>
            <person name="Lin M."/>
            <person name="Madupu R."/>
            <person name="Crabtree J."/>
            <person name="Angiuoli S.V."/>
            <person name="Eisen J.A."/>
            <person name="Seshadri R."/>
            <person name="Ren Q."/>
            <person name="Wu M."/>
            <person name="Utterback T.R."/>
            <person name="Smith S."/>
            <person name="Lewis M."/>
            <person name="Khouri H."/>
            <person name="Zhang C."/>
            <person name="Niu H."/>
            <person name="Lin Q."/>
            <person name="Ohashi N."/>
            <person name="Zhi N."/>
            <person name="Nelson W."/>
            <person name="Brinkac L.M."/>
            <person name="Dodson R.J."/>
            <person name="Rosovitz M.J."/>
            <person name="Sundaram J."/>
            <person name="Daugherty S.C."/>
            <person name="Davidsen T."/>
            <person name="Durkin A.S."/>
            <person name="Gwinn M."/>
            <person name="Haft D.H."/>
            <person name="Selengut J.D."/>
            <person name="Sullivan S.A."/>
            <person name="Zafar N."/>
            <person name="Zhou L."/>
            <person name="Benahmed F."/>
            <person name="Forberger H."/>
            <person name="Halpin R."/>
            <person name="Mulligan S."/>
            <person name="Robinson J."/>
            <person name="White O."/>
            <person name="Rikihisa Y."/>
            <person name="Tettelin H."/>
        </authorList>
    </citation>
    <scope>NUCLEOTIDE SEQUENCE [LARGE SCALE GENOMIC DNA]</scope>
    <source>
        <strain evidence="3">ATCC CRL-10679 / Arkansas</strain>
    </source>
</reference>
<organism evidence="2 3">
    <name type="scientific">Ehrlichia chaffeensis (strain ATCC CRL-10679 / Arkansas)</name>
    <dbReference type="NCBI Taxonomy" id="205920"/>
    <lineage>
        <taxon>Bacteria</taxon>
        <taxon>Pseudomonadati</taxon>
        <taxon>Pseudomonadota</taxon>
        <taxon>Alphaproteobacteria</taxon>
        <taxon>Rickettsiales</taxon>
        <taxon>Anaplasmataceae</taxon>
        <taxon>Ehrlichia</taxon>
    </lineage>
</organism>
<proteinExistence type="predicted"/>
<keyword evidence="3" id="KW-1185">Reference proteome</keyword>
<feature type="region of interest" description="Disordered" evidence="1">
    <location>
        <begin position="1"/>
        <end position="29"/>
    </location>
</feature>
<feature type="compositionally biased region" description="Polar residues" evidence="1">
    <location>
        <begin position="1"/>
        <end position="10"/>
    </location>
</feature>
<accession>Q2GHH5</accession>
<dbReference type="KEGG" id="ech:ECH_0287"/>
<name>Q2GHH5_EHRCR</name>